<gene>
    <name evidence="3" type="ORF">HJG59_007901</name>
</gene>
<reference evidence="3 4" key="1">
    <citation type="journal article" date="2020" name="Nature">
        <title>Six reference-quality genomes reveal evolution of bat adaptations.</title>
        <authorList>
            <person name="Jebb D."/>
            <person name="Huang Z."/>
            <person name="Pippel M."/>
            <person name="Hughes G.M."/>
            <person name="Lavrichenko K."/>
            <person name="Devanna P."/>
            <person name="Winkler S."/>
            <person name="Jermiin L.S."/>
            <person name="Skirmuntt E.C."/>
            <person name="Katzourakis A."/>
            <person name="Burkitt-Gray L."/>
            <person name="Ray D.A."/>
            <person name="Sullivan K.A.M."/>
            <person name="Roscito J.G."/>
            <person name="Kirilenko B.M."/>
            <person name="Davalos L.M."/>
            <person name="Corthals A.P."/>
            <person name="Power M.L."/>
            <person name="Jones G."/>
            <person name="Ransome R.D."/>
            <person name="Dechmann D.K.N."/>
            <person name="Locatelli A.G."/>
            <person name="Puechmaille S.J."/>
            <person name="Fedrigo O."/>
            <person name="Jarvis E.D."/>
            <person name="Hiller M."/>
            <person name="Vernes S.C."/>
            <person name="Myers E.W."/>
            <person name="Teeling E.C."/>
        </authorList>
    </citation>
    <scope>NUCLEOTIDE SEQUENCE [LARGE SCALE GENOMIC DNA]</scope>
    <source>
        <strain evidence="3">MMolMol1</strain>
        <tissue evidence="3">Muscle</tissue>
    </source>
</reference>
<dbReference type="EMBL" id="JACASF010000001">
    <property type="protein sequence ID" value="KAF6500866.1"/>
    <property type="molecule type" value="Genomic_DNA"/>
</dbReference>
<keyword evidence="1" id="KW-0812">Transmembrane</keyword>
<evidence type="ECO:0000256" key="1">
    <source>
        <dbReference type="SAM" id="Phobius"/>
    </source>
</evidence>
<accession>A0A7J8JVI3</accession>
<sequence>MCNCAAFIILIVLSCPLRLWLCALDLNCTVLQINMCCCKSLFNILLICLFLCGSCIATLRTTSASVPVISLSLSLLNRTPSTSALIQNTPLAKLPTEKSPLRIVLFHKTQGERYFISENRRNPYGLSQTANIGGIAPTLVWSRCYSSEHGQRKPSVNIAQKEEPRTLSGEIILHVLSCFQMLSANTVYLLVMCATIVFPIGVPERRCHLPNSIPFLKTKKDKKYKHVATCSYQI</sequence>
<feature type="chain" id="PRO_5029471572" evidence="2">
    <location>
        <begin position="23"/>
        <end position="234"/>
    </location>
</feature>
<keyword evidence="1" id="KW-1133">Transmembrane helix</keyword>
<keyword evidence="2" id="KW-0732">Signal</keyword>
<feature type="signal peptide" evidence="2">
    <location>
        <begin position="1"/>
        <end position="22"/>
    </location>
</feature>
<keyword evidence="4" id="KW-1185">Reference proteome</keyword>
<dbReference type="InParanoid" id="A0A7J8JVI3"/>
<dbReference type="Proteomes" id="UP000550707">
    <property type="component" value="Unassembled WGS sequence"/>
</dbReference>
<comment type="caution">
    <text evidence="3">The sequence shown here is derived from an EMBL/GenBank/DDBJ whole genome shotgun (WGS) entry which is preliminary data.</text>
</comment>
<organism evidence="3 4">
    <name type="scientific">Molossus molossus</name>
    <name type="common">Pallas' mastiff bat</name>
    <name type="synonym">Vespertilio molossus</name>
    <dbReference type="NCBI Taxonomy" id="27622"/>
    <lineage>
        <taxon>Eukaryota</taxon>
        <taxon>Metazoa</taxon>
        <taxon>Chordata</taxon>
        <taxon>Craniata</taxon>
        <taxon>Vertebrata</taxon>
        <taxon>Euteleostomi</taxon>
        <taxon>Mammalia</taxon>
        <taxon>Eutheria</taxon>
        <taxon>Laurasiatheria</taxon>
        <taxon>Chiroptera</taxon>
        <taxon>Yangochiroptera</taxon>
        <taxon>Molossidae</taxon>
        <taxon>Molossus</taxon>
    </lineage>
</organism>
<dbReference type="AlphaFoldDB" id="A0A7J8JVI3"/>
<evidence type="ECO:0000313" key="3">
    <source>
        <dbReference type="EMBL" id="KAF6500866.1"/>
    </source>
</evidence>
<name>A0A7J8JVI3_MOLMO</name>
<evidence type="ECO:0000313" key="4">
    <source>
        <dbReference type="Proteomes" id="UP000550707"/>
    </source>
</evidence>
<feature type="transmembrane region" description="Helical" evidence="1">
    <location>
        <begin position="40"/>
        <end position="59"/>
    </location>
</feature>
<protein>
    <submittedName>
        <fullName evidence="3">Uncharacterized protein</fullName>
    </submittedName>
</protein>
<evidence type="ECO:0000256" key="2">
    <source>
        <dbReference type="SAM" id="SignalP"/>
    </source>
</evidence>
<keyword evidence="1" id="KW-0472">Membrane</keyword>
<proteinExistence type="predicted"/>